<evidence type="ECO:0000256" key="5">
    <source>
        <dbReference type="ARBA" id="ARBA00022898"/>
    </source>
</evidence>
<evidence type="ECO:0000256" key="11">
    <source>
        <dbReference type="PIRSR" id="PIRSR000390-2"/>
    </source>
</evidence>
<evidence type="ECO:0000256" key="10">
    <source>
        <dbReference type="PIRSR" id="PIRSR000390-1"/>
    </source>
</evidence>
<keyword evidence="3" id="KW-0032">Aminotransferase</keyword>
<evidence type="ECO:0000256" key="3">
    <source>
        <dbReference type="ARBA" id="ARBA00022576"/>
    </source>
</evidence>
<dbReference type="InterPro" id="IPR000653">
    <property type="entry name" value="DegT/StrS_aminotransferase"/>
</dbReference>
<comment type="similarity">
    <text evidence="6 12">Belongs to the DegT/DnrJ/EryC1 family.</text>
</comment>
<sequence length="393" mass="43234">MSQIPVAKPVLDEREVEAVRRVILSGWVTQGPEVAAFEREFADFVGAAHACAVSNCTTALHLALLAVGVTAGDEVITVSHSFIATANAIRYCNATPVFVDIEEHGFNIDPDLIEAAITPRTKAIICVHQVGMPCDMSRIVEIADRRGIPVIEDAACATGSEILWKGRWEKIGKPHGDIACFSFHPRKVVTTGDGGMLTTSNPDYDRKFRLWRQHSMSVNDTVRHGSKQVIYESYPEVGFNYRMTDMQAAVGREQLKRLPEIIARRRELAAHYATELGDAVGISLPVEPHWARSNWQSFCVGIPDHCDQQEFMQLLLDRGVSTRRGIMNSHLEPAYHGAETHRVAGSVKNSVDAQNGSVVLPLFVQMSDRELLEVTAAIRDSIALSTRAIAKAG</sequence>
<dbReference type="GO" id="GO:0030170">
    <property type="term" value="F:pyridoxal phosphate binding"/>
    <property type="evidence" value="ECO:0007669"/>
    <property type="project" value="TreeGrafter"/>
</dbReference>
<dbReference type="InterPro" id="IPR015421">
    <property type="entry name" value="PyrdxlP-dep_Trfase_major"/>
</dbReference>
<proteinExistence type="inferred from homology"/>
<comment type="pathway">
    <text evidence="2">Bacterial outer membrane biogenesis; LPS O-antigen biosynthesis.</text>
</comment>
<dbReference type="RefSeq" id="WP_183898497.1">
    <property type="nucleotide sequence ID" value="NZ_JACIDW010000001.1"/>
</dbReference>
<dbReference type="GO" id="GO:0000271">
    <property type="term" value="P:polysaccharide biosynthetic process"/>
    <property type="evidence" value="ECO:0007669"/>
    <property type="project" value="TreeGrafter"/>
</dbReference>
<organism evidence="13 14">
    <name type="scientific">Rhizobium metallidurans</name>
    <dbReference type="NCBI Taxonomy" id="1265931"/>
    <lineage>
        <taxon>Bacteria</taxon>
        <taxon>Pseudomonadati</taxon>
        <taxon>Pseudomonadota</taxon>
        <taxon>Alphaproteobacteria</taxon>
        <taxon>Hyphomicrobiales</taxon>
        <taxon>Rhizobiaceae</taxon>
        <taxon>Rhizobium/Agrobacterium group</taxon>
        <taxon>Rhizobium</taxon>
    </lineage>
</organism>
<dbReference type="EC" id="2.6.1.102" evidence="8"/>
<evidence type="ECO:0000313" key="13">
    <source>
        <dbReference type="EMBL" id="MBB3962783.1"/>
    </source>
</evidence>
<dbReference type="Proteomes" id="UP000582090">
    <property type="component" value="Unassembled WGS sequence"/>
</dbReference>
<evidence type="ECO:0000256" key="4">
    <source>
        <dbReference type="ARBA" id="ARBA00022679"/>
    </source>
</evidence>
<keyword evidence="5 11" id="KW-0663">Pyridoxal phosphate</keyword>
<evidence type="ECO:0000313" key="14">
    <source>
        <dbReference type="Proteomes" id="UP000582090"/>
    </source>
</evidence>
<dbReference type="PANTHER" id="PTHR30244:SF34">
    <property type="entry name" value="DTDP-4-AMINO-4,6-DIDEOXYGALACTOSE TRANSAMINASE"/>
    <property type="match status" value="1"/>
</dbReference>
<dbReference type="AlphaFoldDB" id="A0A7W6G8R2"/>
<protein>
    <recommendedName>
        <fullName evidence="9">GDP-perosamine synthase</fullName>
        <ecNumber evidence="8">2.6.1.102</ecNumber>
    </recommendedName>
</protein>
<evidence type="ECO:0000256" key="2">
    <source>
        <dbReference type="ARBA" id="ARBA00005125"/>
    </source>
</evidence>
<name>A0A7W6G8R2_9HYPH</name>
<accession>A0A7W6G8R2</accession>
<feature type="modified residue" description="N6-(pyridoxal phosphate)lysine" evidence="11">
    <location>
        <position position="187"/>
    </location>
</feature>
<dbReference type="InterPro" id="IPR015424">
    <property type="entry name" value="PyrdxlP-dep_Trfase"/>
</dbReference>
<dbReference type="CDD" id="cd00616">
    <property type="entry name" value="AHBA_syn"/>
    <property type="match status" value="1"/>
</dbReference>
<evidence type="ECO:0000256" key="6">
    <source>
        <dbReference type="ARBA" id="ARBA00037999"/>
    </source>
</evidence>
<evidence type="ECO:0000256" key="1">
    <source>
        <dbReference type="ARBA" id="ARBA00001933"/>
    </source>
</evidence>
<evidence type="ECO:0000256" key="12">
    <source>
        <dbReference type="RuleBase" id="RU004508"/>
    </source>
</evidence>
<evidence type="ECO:0000256" key="9">
    <source>
        <dbReference type="ARBA" id="ARBA00074221"/>
    </source>
</evidence>
<dbReference type="SUPFAM" id="SSF53383">
    <property type="entry name" value="PLP-dependent transferases"/>
    <property type="match status" value="1"/>
</dbReference>
<dbReference type="Pfam" id="PF01041">
    <property type="entry name" value="DegT_DnrJ_EryC1"/>
    <property type="match status" value="1"/>
</dbReference>
<dbReference type="GO" id="GO:0102933">
    <property type="term" value="F:GDP-4-dehydro-6-deoxy-D-mannose-4-aminotransferase activity"/>
    <property type="evidence" value="ECO:0007669"/>
    <property type="project" value="UniProtKB-EC"/>
</dbReference>
<evidence type="ECO:0000256" key="7">
    <source>
        <dbReference type="ARBA" id="ARBA00051587"/>
    </source>
</evidence>
<reference evidence="13 14" key="1">
    <citation type="submission" date="2020-08" db="EMBL/GenBank/DDBJ databases">
        <title>Genomic Encyclopedia of Type Strains, Phase IV (KMG-IV): sequencing the most valuable type-strain genomes for metagenomic binning, comparative biology and taxonomic classification.</title>
        <authorList>
            <person name="Goeker M."/>
        </authorList>
    </citation>
    <scope>NUCLEOTIDE SEQUENCE [LARGE SCALE GENOMIC DNA]</scope>
    <source>
        <strain evidence="13 14">DSM 26575</strain>
    </source>
</reference>
<dbReference type="EMBL" id="JACIDW010000001">
    <property type="protein sequence ID" value="MBB3962783.1"/>
    <property type="molecule type" value="Genomic_DNA"/>
</dbReference>
<evidence type="ECO:0000256" key="8">
    <source>
        <dbReference type="ARBA" id="ARBA00066317"/>
    </source>
</evidence>
<gene>
    <name evidence="13" type="ORF">GGQ67_000401</name>
</gene>
<dbReference type="PIRSF" id="PIRSF000390">
    <property type="entry name" value="PLP_StrS"/>
    <property type="match status" value="1"/>
</dbReference>
<comment type="cofactor">
    <cofactor evidence="1">
        <name>pyridoxal 5'-phosphate</name>
        <dbReference type="ChEBI" id="CHEBI:597326"/>
    </cofactor>
</comment>
<keyword evidence="14" id="KW-1185">Reference proteome</keyword>
<dbReference type="Gene3D" id="3.90.1150.10">
    <property type="entry name" value="Aspartate Aminotransferase, domain 1"/>
    <property type="match status" value="1"/>
</dbReference>
<dbReference type="FunFam" id="3.40.640.10:FF:000090">
    <property type="entry name" value="Pyridoxal phosphate-dependent aminotransferase"/>
    <property type="match status" value="1"/>
</dbReference>
<feature type="active site" description="Proton acceptor" evidence="10">
    <location>
        <position position="187"/>
    </location>
</feature>
<dbReference type="Gene3D" id="3.40.640.10">
    <property type="entry name" value="Type I PLP-dependent aspartate aminotransferase-like (Major domain)"/>
    <property type="match status" value="1"/>
</dbReference>
<dbReference type="PANTHER" id="PTHR30244">
    <property type="entry name" value="TRANSAMINASE"/>
    <property type="match status" value="1"/>
</dbReference>
<comment type="catalytic activity">
    <reaction evidence="7">
        <text>GDP-alpha-D-perosamine + 2-oxoglutarate = GDP-4-dehydro-alpha-D-rhamnose + L-glutamate</text>
        <dbReference type="Rhea" id="RHEA:36779"/>
        <dbReference type="ChEBI" id="CHEBI:16810"/>
        <dbReference type="ChEBI" id="CHEBI:29985"/>
        <dbReference type="ChEBI" id="CHEBI:57964"/>
        <dbReference type="ChEBI" id="CHEBI:73996"/>
        <dbReference type="EC" id="2.6.1.102"/>
    </reaction>
</comment>
<keyword evidence="4" id="KW-0808">Transferase</keyword>
<comment type="caution">
    <text evidence="13">The sequence shown here is derived from an EMBL/GenBank/DDBJ whole genome shotgun (WGS) entry which is preliminary data.</text>
</comment>
<dbReference type="InterPro" id="IPR015422">
    <property type="entry name" value="PyrdxlP-dep_Trfase_small"/>
</dbReference>